<organism evidence="2 3">
    <name type="scientific">Arenibacter antarcticus</name>
    <dbReference type="NCBI Taxonomy" id="2040469"/>
    <lineage>
        <taxon>Bacteria</taxon>
        <taxon>Pseudomonadati</taxon>
        <taxon>Bacteroidota</taxon>
        <taxon>Flavobacteriia</taxon>
        <taxon>Flavobacteriales</taxon>
        <taxon>Flavobacteriaceae</taxon>
        <taxon>Arenibacter</taxon>
    </lineage>
</organism>
<dbReference type="Pfam" id="PF17963">
    <property type="entry name" value="Big_9"/>
    <property type="match status" value="1"/>
</dbReference>
<protein>
    <submittedName>
        <fullName evidence="2">Ig-like domain-containing protein</fullName>
    </submittedName>
</protein>
<reference evidence="3" key="1">
    <citation type="journal article" date="2019" name="Int. J. Syst. Evol. Microbiol.">
        <title>The Global Catalogue of Microorganisms (GCM) 10K type strain sequencing project: providing services to taxonomists for standard genome sequencing and annotation.</title>
        <authorList>
            <consortium name="The Broad Institute Genomics Platform"/>
            <consortium name="The Broad Institute Genome Sequencing Center for Infectious Disease"/>
            <person name="Wu L."/>
            <person name="Ma J."/>
        </authorList>
    </citation>
    <scope>NUCLEOTIDE SEQUENCE [LARGE SCALE GENOMIC DNA]</scope>
    <source>
        <strain evidence="3">KCTC 52924</strain>
    </source>
</reference>
<accession>A0ABW5VIN4</accession>
<evidence type="ECO:0000313" key="3">
    <source>
        <dbReference type="Proteomes" id="UP001597532"/>
    </source>
</evidence>
<evidence type="ECO:0000313" key="2">
    <source>
        <dbReference type="EMBL" id="MFD2791559.1"/>
    </source>
</evidence>
<sequence>MTVPKGSIIVDLGIVPQTVNNGLKPYGLVYELINIRKVPVIWSINLTKSKDGTDFTVDGRNFSGGPFIISKLFLADPNVQATITTWQAKGVITYTTLTDVEVPLYRELNIWPQWVLDTKNGKIAQNYLDLADIPSSAYTTALPSGLDACDDLFILPHADPNWGDHGYLYDWNKSFADGGSEGWIWSGCHAVSVLESLVDPLDSSRRMNFLSNDPLPHPDPAHSDLDGYGLIDFGDHDDGSPPYNYSNPTDSYMQFMGVLDGATNNGSEQIYLPYPTGSWRASTIVSVWDPSHTDISNGNSPGMAAKIAYGHAFGDADRGKVMYEGGHDLAKGSTQEQVAAIRAFLNFSFDAPAKKAPQLTNTLIVPEIVEGGDAINFDVDASSTSGNSYTFTWTSTCSNGTFSGTTNSSNNTKTSFTTSPATIHEECIITLTVTDLCGRQSFKSYGIKIIPPPAPPVANDDNYVTYNSNSITIDVLNNDTDVNLNINFSTFSPTSSLNVLGGEFYNNGNGSVSFVPNSTFTGSATLTYQICDDTPAIDGGPMCDTATIHVEIYDSGCASNEYVSGTTSYGQSISNEKDWKDSKNAEGAPDDKFSRAEKDNAYVVIDLGGNVLVGTTIKFRVYSNDDTPTSGTLDANAASTGFPKNPMNVNTSAKKPAVDIISYTVTEMGTRFLRVQGQKNFGLESVTYEKETCIPYPIINAIDDDFSTNVINANLGGTAGDVTANDLIDGAPFNDPEVSISVIDNDGLTGLTIDANGNLMVPFGFNAGTYNIVYKICETPRLNNCDSALVIVTLDRDSDNDGIFDEDDLDDDNDGIPDVMECVITDSGHDGSYPSSSFSYNITSADPSNVTENHVLNSITLNGDTFSDFIVPDSYVPNFSNVNNTKRVYLIDHYTDSNDFNTDPNFMTNILPAFQSRDLNYYHTLNLKNFTNDNFTLTYNNPITTTGEVFLALTERNGNNPYFVEALDAGNNVLGSITVNVTDYVDTGHQLHPSATGTAYLALFPIDDIAPLGSKIRALRISFPGATSDGPDGKVFFFGNFSAANCDSDGDGIPDVLDLDSDNDGIYDAVEAGHNQPHTNGKVNGPYGPNGLANVVETSPDSGVINYSLIDTDSDATPDYLDEDSDGDNCNDANEAYHDPNTDADNNGMYGSGLPSVYPDGTVMGAMYQIPEDADANGIYDFMEFGVTPTITTQPTDFNICPGCIGTIFVEASPSVTYQWQILLGTEWTNITDYGVHNGVATDKLTITNPTPSDSNNSYRVVVSNFVNVCGVATSDSATLTIKVKTVITNRRITYRVKKN</sequence>
<name>A0ABW5VIN4_9FLAO</name>
<proteinExistence type="predicted"/>
<dbReference type="EMBL" id="JBHUOK010000033">
    <property type="protein sequence ID" value="MFD2791559.1"/>
    <property type="molecule type" value="Genomic_DNA"/>
</dbReference>
<keyword evidence="3" id="KW-1185">Reference proteome</keyword>
<dbReference type="RefSeq" id="WP_251809420.1">
    <property type="nucleotide sequence ID" value="NZ_CP166679.1"/>
</dbReference>
<comment type="caution">
    <text evidence="2">The sequence shown here is derived from an EMBL/GenBank/DDBJ whole genome shotgun (WGS) entry which is preliminary data.</text>
</comment>
<dbReference type="Proteomes" id="UP001597532">
    <property type="component" value="Unassembled WGS sequence"/>
</dbReference>
<gene>
    <name evidence="2" type="ORF">ACFS1K_17430</name>
</gene>
<evidence type="ECO:0000256" key="1">
    <source>
        <dbReference type="SAM" id="MobiDB-lite"/>
    </source>
</evidence>
<feature type="region of interest" description="Disordered" evidence="1">
    <location>
        <begin position="573"/>
        <end position="592"/>
    </location>
</feature>
<feature type="compositionally biased region" description="Basic and acidic residues" evidence="1">
    <location>
        <begin position="575"/>
        <end position="592"/>
    </location>
</feature>